<gene>
    <name evidence="6" type="ORF">LDC_1243</name>
</gene>
<evidence type="ECO:0000256" key="3">
    <source>
        <dbReference type="ARBA" id="ARBA00022692"/>
    </source>
</evidence>
<dbReference type="InterPro" id="IPR003400">
    <property type="entry name" value="ExbD"/>
</dbReference>
<keyword evidence="5" id="KW-0472">Membrane</keyword>
<sequence>MAKNKGEDPKLDMTPMIDCVFQLLIFFLVSLKPEDIIAHLDVNRPAPDSAVREEKPIDLIQVGVFADGFTLNGRAMRLESLEGMLKRLADLSKTQTILIKCAPDSQHERLVQVLDLCSQVGLSNLSVMSM</sequence>
<organism evidence="6">
    <name type="scientific">sediment metagenome</name>
    <dbReference type="NCBI Taxonomy" id="749907"/>
    <lineage>
        <taxon>unclassified sequences</taxon>
        <taxon>metagenomes</taxon>
        <taxon>ecological metagenomes</taxon>
    </lineage>
</organism>
<dbReference type="PANTHER" id="PTHR30558">
    <property type="entry name" value="EXBD MEMBRANE COMPONENT OF PMF-DRIVEN MACROMOLECULE IMPORT SYSTEM"/>
    <property type="match status" value="1"/>
</dbReference>
<name>D9PI87_9ZZZZ</name>
<dbReference type="GO" id="GO:0005886">
    <property type="term" value="C:plasma membrane"/>
    <property type="evidence" value="ECO:0007669"/>
    <property type="project" value="UniProtKB-SubCell"/>
</dbReference>
<proteinExistence type="predicted"/>
<keyword evidence="2" id="KW-1003">Cell membrane</keyword>
<accession>D9PI87</accession>
<reference evidence="6" key="2">
    <citation type="journal article" date="2011" name="Microb. Ecol.">
        <title>Taxonomic and Functional Metagenomic Profiling of the Microbial Community in the Anoxic Sediment of a Sub-saline Shallow Lake (Laguna de Carrizo, Central Spain).</title>
        <authorList>
            <person name="Ferrer M."/>
            <person name="Guazzaroni M.E."/>
            <person name="Richter M."/>
            <person name="Garcia-Salamanca A."/>
            <person name="Yarza P."/>
            <person name="Suarez-Suarez A."/>
            <person name="Solano J."/>
            <person name="Alcaide M."/>
            <person name="van Dillewijn P."/>
            <person name="Molina-Henares M.A."/>
            <person name="Lopez-Cortes N."/>
            <person name="Al-Ramahi Y."/>
            <person name="Guerrero C."/>
            <person name="Acosta A."/>
            <person name="de Eugenio L.I."/>
            <person name="Martinez V."/>
            <person name="Marques S."/>
            <person name="Rojo F."/>
            <person name="Santero E."/>
            <person name="Genilloud O."/>
            <person name="Perez-Perez J."/>
            <person name="Rossello-Mora R."/>
            <person name="Ramos J.L."/>
        </authorList>
    </citation>
    <scope>NUCLEOTIDE SEQUENCE</scope>
</reference>
<evidence type="ECO:0000256" key="4">
    <source>
        <dbReference type="ARBA" id="ARBA00022989"/>
    </source>
</evidence>
<comment type="subcellular location">
    <subcellularLocation>
        <location evidence="1">Cell membrane</location>
        <topology evidence="1">Single-pass membrane protein</topology>
    </subcellularLocation>
</comment>
<protein>
    <submittedName>
        <fullName evidence="6">Biopolymer transport protein ExbD/TolR</fullName>
    </submittedName>
</protein>
<keyword evidence="3" id="KW-0812">Transmembrane</keyword>
<dbReference type="EMBL" id="ADZX01000414">
    <property type="protein sequence ID" value="EFK96732.1"/>
    <property type="molecule type" value="Genomic_DNA"/>
</dbReference>
<dbReference type="Gene3D" id="3.30.420.270">
    <property type="match status" value="1"/>
</dbReference>
<comment type="caution">
    <text evidence="6">The sequence shown here is derived from an EMBL/GenBank/DDBJ whole genome shotgun (WGS) entry which is preliminary data.</text>
</comment>
<dbReference type="Pfam" id="PF02472">
    <property type="entry name" value="ExbD"/>
    <property type="match status" value="1"/>
</dbReference>
<dbReference type="AlphaFoldDB" id="D9PI87"/>
<dbReference type="GO" id="GO:0022857">
    <property type="term" value="F:transmembrane transporter activity"/>
    <property type="evidence" value="ECO:0007669"/>
    <property type="project" value="InterPro"/>
</dbReference>
<evidence type="ECO:0000313" key="6">
    <source>
        <dbReference type="EMBL" id="EFK96732.1"/>
    </source>
</evidence>
<reference evidence="6" key="1">
    <citation type="submission" date="2010-07" db="EMBL/GenBank/DDBJ databases">
        <authorList>
            <consortium name="CONSOLIDER consortium CSD2007-00005"/>
            <person name="Guazzaroni M.-E."/>
            <person name="Richter M."/>
            <person name="Garcia-Salamanca A."/>
            <person name="Yarza P."/>
            <person name="Ferrer M."/>
        </authorList>
    </citation>
    <scope>NUCLEOTIDE SEQUENCE</scope>
</reference>
<evidence type="ECO:0000256" key="5">
    <source>
        <dbReference type="ARBA" id="ARBA00023136"/>
    </source>
</evidence>
<evidence type="ECO:0000256" key="1">
    <source>
        <dbReference type="ARBA" id="ARBA00004162"/>
    </source>
</evidence>
<dbReference type="PANTHER" id="PTHR30558:SF3">
    <property type="entry name" value="BIOPOLYMER TRANSPORT PROTEIN EXBD-RELATED"/>
    <property type="match status" value="1"/>
</dbReference>
<keyword evidence="4" id="KW-1133">Transmembrane helix</keyword>
<evidence type="ECO:0000256" key="2">
    <source>
        <dbReference type="ARBA" id="ARBA00022475"/>
    </source>
</evidence>